<evidence type="ECO:0000313" key="2">
    <source>
        <dbReference type="EnsemblMetazoa" id="Aqu2.1.26343_001"/>
    </source>
</evidence>
<name>A0A1X7UFV7_AMPQE</name>
<protein>
    <submittedName>
        <fullName evidence="2">Uncharacterized protein</fullName>
    </submittedName>
</protein>
<sequence length="53" mass="6240">MKEQIKPQTGFHHQTKLKPRGSVAVVARVFCEIFVHVCILYLIFIDHRLIKIH</sequence>
<proteinExistence type="predicted"/>
<evidence type="ECO:0000256" key="1">
    <source>
        <dbReference type="SAM" id="Phobius"/>
    </source>
</evidence>
<keyword evidence="1" id="KW-1133">Transmembrane helix</keyword>
<keyword evidence="1" id="KW-0472">Membrane</keyword>
<dbReference type="InParanoid" id="A0A1X7UFV7"/>
<accession>A0A1X7UFV7</accession>
<organism evidence="2">
    <name type="scientific">Amphimedon queenslandica</name>
    <name type="common">Sponge</name>
    <dbReference type="NCBI Taxonomy" id="400682"/>
    <lineage>
        <taxon>Eukaryota</taxon>
        <taxon>Metazoa</taxon>
        <taxon>Porifera</taxon>
        <taxon>Demospongiae</taxon>
        <taxon>Heteroscleromorpha</taxon>
        <taxon>Haplosclerida</taxon>
        <taxon>Niphatidae</taxon>
        <taxon>Amphimedon</taxon>
    </lineage>
</organism>
<feature type="transmembrane region" description="Helical" evidence="1">
    <location>
        <begin position="21"/>
        <end position="44"/>
    </location>
</feature>
<keyword evidence="1" id="KW-0812">Transmembrane</keyword>
<dbReference type="AlphaFoldDB" id="A0A1X7UFV7"/>
<reference evidence="2" key="1">
    <citation type="submission" date="2017-05" db="UniProtKB">
        <authorList>
            <consortium name="EnsemblMetazoa"/>
        </authorList>
    </citation>
    <scope>IDENTIFICATION</scope>
</reference>
<dbReference type="EnsemblMetazoa" id="Aqu2.1.26343_001">
    <property type="protein sequence ID" value="Aqu2.1.26343_001"/>
    <property type="gene ID" value="Aqu2.1.26343"/>
</dbReference>